<keyword evidence="2" id="KW-1185">Reference proteome</keyword>
<dbReference type="EMBL" id="AP024488">
    <property type="protein sequence ID" value="BCS95304.1"/>
    <property type="molecule type" value="Genomic_DNA"/>
</dbReference>
<protein>
    <submittedName>
        <fullName evidence="1">Uncharacterized protein</fullName>
    </submittedName>
</protein>
<sequence>MLPAALPGDKHLKNLTNRFGFWFQGYTNINSECDLPRGTGGEAHSQPAFKVAHLAAGGTR</sequence>
<name>A0ABM7PDR4_9BACT</name>
<evidence type="ECO:0000313" key="2">
    <source>
        <dbReference type="Proteomes" id="UP001320148"/>
    </source>
</evidence>
<reference evidence="1 2" key="1">
    <citation type="submission" date="2021-02" db="EMBL/GenBank/DDBJ databases">
        <title>Complete genome of Desulfoluna sp. strain ASN36.</title>
        <authorList>
            <person name="Takahashi A."/>
            <person name="Kojima H."/>
            <person name="Fukui M."/>
        </authorList>
    </citation>
    <scope>NUCLEOTIDE SEQUENCE [LARGE SCALE GENOMIC DNA]</scope>
    <source>
        <strain evidence="1 2">ASN36</strain>
    </source>
</reference>
<gene>
    <name evidence="1" type="ORF">DSLASN_09360</name>
</gene>
<dbReference type="Proteomes" id="UP001320148">
    <property type="component" value="Chromosome"/>
</dbReference>
<evidence type="ECO:0000313" key="1">
    <source>
        <dbReference type="EMBL" id="BCS95304.1"/>
    </source>
</evidence>
<proteinExistence type="predicted"/>
<organism evidence="1 2">
    <name type="scientific">Desulfoluna limicola</name>
    <dbReference type="NCBI Taxonomy" id="2810562"/>
    <lineage>
        <taxon>Bacteria</taxon>
        <taxon>Pseudomonadati</taxon>
        <taxon>Thermodesulfobacteriota</taxon>
        <taxon>Desulfobacteria</taxon>
        <taxon>Desulfobacterales</taxon>
        <taxon>Desulfolunaceae</taxon>
        <taxon>Desulfoluna</taxon>
    </lineage>
</organism>
<accession>A0ABM7PDR4</accession>